<evidence type="ECO:0000256" key="1">
    <source>
        <dbReference type="SAM" id="MobiDB-lite"/>
    </source>
</evidence>
<evidence type="ECO:0000313" key="3">
    <source>
        <dbReference type="Proteomes" id="UP000314294"/>
    </source>
</evidence>
<proteinExistence type="predicted"/>
<evidence type="ECO:0000313" key="2">
    <source>
        <dbReference type="EMBL" id="TNN88315.1"/>
    </source>
</evidence>
<name>A0A4Z2JDF6_9TELE</name>
<dbReference type="EMBL" id="SRLO01000006">
    <property type="protein sequence ID" value="TNN88315.1"/>
    <property type="molecule type" value="Genomic_DNA"/>
</dbReference>
<dbReference type="Proteomes" id="UP000314294">
    <property type="component" value="Unassembled WGS sequence"/>
</dbReference>
<gene>
    <name evidence="2" type="ORF">EYF80_001531</name>
</gene>
<keyword evidence="3" id="KW-1185">Reference proteome</keyword>
<comment type="caution">
    <text evidence="2">The sequence shown here is derived from an EMBL/GenBank/DDBJ whole genome shotgun (WGS) entry which is preliminary data.</text>
</comment>
<accession>A0A4Z2JDF6</accession>
<protein>
    <submittedName>
        <fullName evidence="2">Uncharacterized protein</fullName>
    </submittedName>
</protein>
<feature type="region of interest" description="Disordered" evidence="1">
    <location>
        <begin position="1"/>
        <end position="44"/>
    </location>
</feature>
<organism evidence="2 3">
    <name type="scientific">Liparis tanakae</name>
    <name type="common">Tanaka's snailfish</name>
    <dbReference type="NCBI Taxonomy" id="230148"/>
    <lineage>
        <taxon>Eukaryota</taxon>
        <taxon>Metazoa</taxon>
        <taxon>Chordata</taxon>
        <taxon>Craniata</taxon>
        <taxon>Vertebrata</taxon>
        <taxon>Euteleostomi</taxon>
        <taxon>Actinopterygii</taxon>
        <taxon>Neopterygii</taxon>
        <taxon>Teleostei</taxon>
        <taxon>Neoteleostei</taxon>
        <taxon>Acanthomorphata</taxon>
        <taxon>Eupercaria</taxon>
        <taxon>Perciformes</taxon>
        <taxon>Cottioidei</taxon>
        <taxon>Cottales</taxon>
        <taxon>Liparidae</taxon>
        <taxon>Liparis</taxon>
    </lineage>
</organism>
<feature type="compositionally biased region" description="Basic residues" evidence="1">
    <location>
        <begin position="19"/>
        <end position="31"/>
    </location>
</feature>
<reference evidence="2 3" key="1">
    <citation type="submission" date="2019-03" db="EMBL/GenBank/DDBJ databases">
        <title>First draft genome of Liparis tanakae, snailfish: a comprehensive survey of snailfish specific genes.</title>
        <authorList>
            <person name="Kim W."/>
            <person name="Song I."/>
            <person name="Jeong J.-H."/>
            <person name="Kim D."/>
            <person name="Kim S."/>
            <person name="Ryu S."/>
            <person name="Song J.Y."/>
            <person name="Lee S.K."/>
        </authorList>
    </citation>
    <scope>NUCLEOTIDE SEQUENCE [LARGE SCALE GENOMIC DNA]</scope>
    <source>
        <tissue evidence="2">Muscle</tissue>
    </source>
</reference>
<sequence length="71" mass="7845">MPGVVTSPVYGLDHTRNASQKHSRTKIRRAKNTPGKTGRHTCGAELRATNRWFGVQDILKKKGKSTANTNI</sequence>
<dbReference type="AlphaFoldDB" id="A0A4Z2JDF6"/>